<name>A0A1J4J6V3_9EUKA</name>
<evidence type="ECO:0000313" key="4">
    <source>
        <dbReference type="Proteomes" id="UP000179807"/>
    </source>
</evidence>
<accession>A0A1J4J6V3</accession>
<dbReference type="GeneID" id="94830939"/>
<evidence type="ECO:0000256" key="2">
    <source>
        <dbReference type="SAM" id="Phobius"/>
    </source>
</evidence>
<evidence type="ECO:0000256" key="1">
    <source>
        <dbReference type="SAM" id="MobiDB-lite"/>
    </source>
</evidence>
<keyword evidence="2" id="KW-0812">Transmembrane</keyword>
<dbReference type="EMBL" id="MLAK01001404">
    <property type="protein sequence ID" value="OHS93387.1"/>
    <property type="molecule type" value="Genomic_DNA"/>
</dbReference>
<feature type="transmembrane region" description="Helical" evidence="2">
    <location>
        <begin position="435"/>
        <end position="457"/>
    </location>
</feature>
<protein>
    <recommendedName>
        <fullName evidence="5">Right handed beta helix domain-containing protein</fullName>
    </recommendedName>
</protein>
<gene>
    <name evidence="3" type="ORF">TRFO_11786</name>
</gene>
<feature type="region of interest" description="Disordered" evidence="1">
    <location>
        <begin position="510"/>
        <end position="529"/>
    </location>
</feature>
<dbReference type="AlphaFoldDB" id="A0A1J4J6V3"/>
<keyword evidence="2" id="KW-0472">Membrane</keyword>
<keyword evidence="4" id="KW-1185">Reference proteome</keyword>
<keyword evidence="2" id="KW-1133">Transmembrane helix</keyword>
<dbReference type="VEuPathDB" id="TrichDB:TRFO_11786"/>
<proteinExistence type="predicted"/>
<organism evidence="3 4">
    <name type="scientific">Tritrichomonas foetus</name>
    <dbReference type="NCBI Taxonomy" id="1144522"/>
    <lineage>
        <taxon>Eukaryota</taxon>
        <taxon>Metamonada</taxon>
        <taxon>Parabasalia</taxon>
        <taxon>Tritrichomonadida</taxon>
        <taxon>Tritrichomonadidae</taxon>
        <taxon>Tritrichomonas</taxon>
    </lineage>
</organism>
<evidence type="ECO:0000313" key="3">
    <source>
        <dbReference type="EMBL" id="OHS93387.1"/>
    </source>
</evidence>
<feature type="compositionally biased region" description="Basic and acidic residues" evidence="1">
    <location>
        <begin position="512"/>
        <end position="523"/>
    </location>
</feature>
<sequence>MLWLNVSLTHLMMYATTKYSLFTPSTTRTYQSYYLNQFQIAKSFYSFICSYSPINMKIKSSKFQMFSKSPIFIDSNQEQINNQNFSTSYIFTNELDTSTSIVNCIFENCSNYYGDPGGAIYYRRSSNLTVTECQFIYCSTNGEAGAIYVQEILGGWINGDVKITHCLFHKCYSSSVDHYKSGVLLVHVGARERYFEFHLYESTFEDCQSDPEQENKIVEGQGKLYANNIKVEYVNMTNNNDKTDITSAFFSKHIEDSSIIHYMKLINQVCYSVFECYDMISMLSINFIDIVNCSFIYNNNSNINTRLAVFNIYYLNPGVLNIENIYVVSPSVINKFYSANPEIIVNVPQASFAVIHAGSDYPTISNCFTNDDNTKMVTAGCIYEPLLTYENGKIINPYKEATSTFTIADEPTDIFTDNNIDDNIIDNSDKLSPGAISGIVIGAVVVVVLIVLFIVCFQKRKKKRESCDDTSVNNLENEAFQETKKPSQLFTTPISANFITQTSVLSVETSEDPFRNDIDEHDTTTPTIR</sequence>
<evidence type="ECO:0008006" key="5">
    <source>
        <dbReference type="Google" id="ProtNLM"/>
    </source>
</evidence>
<reference evidence="3" key="1">
    <citation type="submission" date="2016-10" db="EMBL/GenBank/DDBJ databases">
        <authorList>
            <person name="Benchimol M."/>
            <person name="Almeida L.G."/>
            <person name="Vasconcelos A.T."/>
            <person name="Perreira-Neves A."/>
            <person name="Rosa I.A."/>
            <person name="Tasca T."/>
            <person name="Bogo M.R."/>
            <person name="de Souza W."/>
        </authorList>
    </citation>
    <scope>NUCLEOTIDE SEQUENCE [LARGE SCALE GENOMIC DNA]</scope>
    <source>
        <strain evidence="3">K</strain>
    </source>
</reference>
<dbReference type="RefSeq" id="XP_068346524.1">
    <property type="nucleotide sequence ID" value="XM_068496235.1"/>
</dbReference>
<comment type="caution">
    <text evidence="3">The sequence shown here is derived from an EMBL/GenBank/DDBJ whole genome shotgun (WGS) entry which is preliminary data.</text>
</comment>
<dbReference type="Proteomes" id="UP000179807">
    <property type="component" value="Unassembled WGS sequence"/>
</dbReference>